<dbReference type="InterPro" id="IPR018177">
    <property type="entry name" value="L-lactate_DH_AS"/>
</dbReference>
<dbReference type="AlphaFoldDB" id="A0A5P8WDS8"/>
<feature type="domain" description="Lactate/malate dehydrogenase N-terminal" evidence="5">
    <location>
        <begin position="7"/>
        <end position="145"/>
    </location>
</feature>
<organism evidence="7 8">
    <name type="scientific">Nostoc sphaeroides CCNUC1</name>
    <dbReference type="NCBI Taxonomy" id="2653204"/>
    <lineage>
        <taxon>Bacteria</taxon>
        <taxon>Bacillati</taxon>
        <taxon>Cyanobacteriota</taxon>
        <taxon>Cyanophyceae</taxon>
        <taxon>Nostocales</taxon>
        <taxon>Nostocaceae</taxon>
        <taxon>Nostoc</taxon>
    </lineage>
</organism>
<dbReference type="EMBL" id="CP045227">
    <property type="protein sequence ID" value="QFS50987.1"/>
    <property type="molecule type" value="Genomic_DNA"/>
</dbReference>
<gene>
    <name evidence="7" type="ORF">GXM_08481</name>
</gene>
<accession>A0A5P8WDS8</accession>
<dbReference type="GO" id="GO:0006089">
    <property type="term" value="P:lactate metabolic process"/>
    <property type="evidence" value="ECO:0007669"/>
    <property type="project" value="TreeGrafter"/>
</dbReference>
<evidence type="ECO:0000256" key="3">
    <source>
        <dbReference type="ARBA" id="ARBA00023027"/>
    </source>
</evidence>
<evidence type="ECO:0000259" key="6">
    <source>
        <dbReference type="Pfam" id="PF02866"/>
    </source>
</evidence>
<dbReference type="KEGG" id="nsh:GXM_08481"/>
<dbReference type="GO" id="GO:0004459">
    <property type="term" value="F:L-lactate dehydrogenase (NAD+) activity"/>
    <property type="evidence" value="ECO:0007669"/>
    <property type="project" value="InterPro"/>
</dbReference>
<dbReference type="Gene3D" id="3.40.50.720">
    <property type="entry name" value="NAD(P)-binding Rossmann-like Domain"/>
    <property type="match status" value="1"/>
</dbReference>
<dbReference type="PRINTS" id="PR00086">
    <property type="entry name" value="LLDHDRGNASE"/>
</dbReference>
<proteinExistence type="inferred from homology"/>
<dbReference type="PANTHER" id="PTHR43128:SF16">
    <property type="entry name" value="L-LACTATE DEHYDROGENASE"/>
    <property type="match status" value="1"/>
</dbReference>
<protein>
    <submittedName>
        <fullName evidence="7">LDH, L-lactate dehydrogenase</fullName>
    </submittedName>
</protein>
<evidence type="ECO:0000256" key="1">
    <source>
        <dbReference type="ARBA" id="ARBA00006054"/>
    </source>
</evidence>
<dbReference type="InterPro" id="IPR022383">
    <property type="entry name" value="Lactate/malate_DH_C"/>
</dbReference>
<comment type="similarity">
    <text evidence="1">Belongs to the LDH/MDH superfamily. LDH family.</text>
</comment>
<dbReference type="RefSeq" id="WP_225892511.1">
    <property type="nucleotide sequence ID" value="NZ_CP045227.1"/>
</dbReference>
<dbReference type="InterPro" id="IPR001557">
    <property type="entry name" value="L-lactate/malate_DH"/>
</dbReference>
<evidence type="ECO:0000313" key="8">
    <source>
        <dbReference type="Proteomes" id="UP000326678"/>
    </source>
</evidence>
<keyword evidence="2 4" id="KW-0560">Oxidoreductase</keyword>
<evidence type="ECO:0000313" key="7">
    <source>
        <dbReference type="EMBL" id="QFS50987.1"/>
    </source>
</evidence>
<sequence>MSSKTSKVGVIGAGNVGADVANALVLLRKCVKVVLFDRTLSKAEGQAWDIEDSIPLLEEMEIIPSNKYEDLADSDVIVVTVGVQPKLGQSRLDTLSDNAEIIRSTMKELDRVAPNSIVLIVSNPVDVLTRIAIASSTRAENLIFGSGTVLDTARLRYQLGKRLNVAKQDVHVYVIGEHGDSEFVVWSRGLPKNKSFQKNKRQVFSRMIIILRGGEKRVAEGNPFLPLSPSSMHEESIHLSSTLKLNSVKLVCFVAK</sequence>
<keyword evidence="3" id="KW-0520">NAD</keyword>
<name>A0A5P8WDS8_9NOSO</name>
<dbReference type="SUPFAM" id="SSF56327">
    <property type="entry name" value="LDH C-terminal domain-like"/>
    <property type="match status" value="1"/>
</dbReference>
<dbReference type="Pfam" id="PF02866">
    <property type="entry name" value="Ldh_1_C"/>
    <property type="match status" value="1"/>
</dbReference>
<evidence type="ECO:0000259" key="5">
    <source>
        <dbReference type="Pfam" id="PF00056"/>
    </source>
</evidence>
<dbReference type="PANTHER" id="PTHR43128">
    <property type="entry name" value="L-2-HYDROXYCARBOXYLATE DEHYDROGENASE (NAD(P)(+))"/>
    <property type="match status" value="1"/>
</dbReference>
<feature type="domain" description="Lactate/malate dehydrogenase C-terminal" evidence="6">
    <location>
        <begin position="148"/>
        <end position="188"/>
    </location>
</feature>
<dbReference type="InterPro" id="IPR001236">
    <property type="entry name" value="Lactate/malate_DH_N"/>
</dbReference>
<dbReference type="Proteomes" id="UP000326678">
    <property type="component" value="Chromosome Gxm2"/>
</dbReference>
<dbReference type="Pfam" id="PF00056">
    <property type="entry name" value="Ldh_1_N"/>
    <property type="match status" value="1"/>
</dbReference>
<evidence type="ECO:0000256" key="2">
    <source>
        <dbReference type="ARBA" id="ARBA00023002"/>
    </source>
</evidence>
<dbReference type="Gene3D" id="3.90.110.10">
    <property type="entry name" value="Lactate dehydrogenase/glycoside hydrolase, family 4, C-terminal"/>
    <property type="match status" value="1"/>
</dbReference>
<dbReference type="InterPro" id="IPR015955">
    <property type="entry name" value="Lactate_DH/Glyco_Ohase_4_C"/>
</dbReference>
<evidence type="ECO:0000256" key="4">
    <source>
        <dbReference type="RuleBase" id="RU003369"/>
    </source>
</evidence>
<dbReference type="InterPro" id="IPR036291">
    <property type="entry name" value="NAD(P)-bd_dom_sf"/>
</dbReference>
<dbReference type="PROSITE" id="PS00064">
    <property type="entry name" value="L_LDH"/>
    <property type="match status" value="1"/>
</dbReference>
<reference evidence="7 8" key="1">
    <citation type="submission" date="2019-10" db="EMBL/GenBank/DDBJ databases">
        <title>Genomic and transcriptomic insights into the perfect genentic adaptation of a filamentous nitrogen-fixing cyanobacterium to rice fields.</title>
        <authorList>
            <person name="Chen Z."/>
        </authorList>
    </citation>
    <scope>NUCLEOTIDE SEQUENCE [LARGE SCALE GENOMIC DNA]</scope>
    <source>
        <strain evidence="7">CCNUC1</strain>
    </source>
</reference>
<keyword evidence="8" id="KW-1185">Reference proteome</keyword>
<dbReference type="SUPFAM" id="SSF51735">
    <property type="entry name" value="NAD(P)-binding Rossmann-fold domains"/>
    <property type="match status" value="1"/>
</dbReference>